<proteinExistence type="predicted"/>
<evidence type="ECO:0000313" key="3">
    <source>
        <dbReference type="EMBL" id="BAL58388.1"/>
    </source>
</evidence>
<reference evidence="3" key="1">
    <citation type="journal article" date="2005" name="Environ. Microbiol.">
        <title>Genetic and functional properties of uncultivated thermophilic crenarchaeotes from a subsurface gold mine as revealed by analysis of genome fragments.</title>
        <authorList>
            <person name="Nunoura T."/>
            <person name="Hirayama H."/>
            <person name="Takami H."/>
            <person name="Oida H."/>
            <person name="Nishi S."/>
            <person name="Shimamura S."/>
            <person name="Suzuki Y."/>
            <person name="Inagaki F."/>
            <person name="Takai K."/>
            <person name="Nealson K.H."/>
            <person name="Horikoshi K."/>
        </authorList>
    </citation>
    <scope>NUCLEOTIDE SEQUENCE</scope>
</reference>
<feature type="region of interest" description="Disordered" evidence="1">
    <location>
        <begin position="131"/>
        <end position="152"/>
    </location>
</feature>
<accession>H5SQF2</accession>
<protein>
    <submittedName>
        <fullName evidence="3">Hypothetical conserved protein</fullName>
    </submittedName>
</protein>
<feature type="chain" id="PRO_5003598265" evidence="2">
    <location>
        <begin position="25"/>
        <end position="252"/>
    </location>
</feature>
<keyword evidence="2" id="KW-0732">Signal</keyword>
<sequence length="252" mass="28120">MQRWFSLLVLGVCGVGWPSSSAQAPDISGAWAHLQVTSSLTNAPVLGTINLKTLTTLRLEVTQKGTDLSIVFEPCAVESESSSPFFKVIFPEAFVKYMGIDTKPARLESVGSTWQLFQPRYTIVRGVRLQDPEKDPLPTDPNDPRIFDQDKDGKPGMTIRVSVLGFIEGEIYIIQRDWNSLRSTTLNTMIIDGLIQWGSEQVVIGASNPLLASQSENVPDPKPENSYFRTTRIEPNTTCEQIMKNREKLFGR</sequence>
<evidence type="ECO:0000256" key="2">
    <source>
        <dbReference type="SAM" id="SignalP"/>
    </source>
</evidence>
<name>H5SQF2_ACEAU</name>
<feature type="signal peptide" evidence="2">
    <location>
        <begin position="1"/>
        <end position="24"/>
    </location>
</feature>
<gene>
    <name evidence="3" type="ORF">HGMM_OP1C083</name>
</gene>
<evidence type="ECO:0000256" key="1">
    <source>
        <dbReference type="SAM" id="MobiDB-lite"/>
    </source>
</evidence>
<dbReference type="EMBL" id="AP011800">
    <property type="protein sequence ID" value="BAL58388.1"/>
    <property type="molecule type" value="Genomic_DNA"/>
</dbReference>
<organism evidence="3">
    <name type="scientific">Acetithermum autotrophicum</name>
    <dbReference type="NCBI Taxonomy" id="1446466"/>
    <lineage>
        <taxon>Bacteria</taxon>
        <taxon>Candidatus Bipolaricaulota</taxon>
        <taxon>Candidatus Acetithermum</taxon>
    </lineage>
</organism>
<reference evidence="3" key="2">
    <citation type="journal article" date="2012" name="PLoS ONE">
        <title>A Deeply Branching Thermophilic Bacterium with an Ancient Acetyl-CoA Pathway Dominates a Subsurface Ecosystem.</title>
        <authorList>
            <person name="Takami H."/>
            <person name="Noguchi H."/>
            <person name="Takaki Y."/>
            <person name="Uchiyama I."/>
            <person name="Toyoda A."/>
            <person name="Nishi S."/>
            <person name="Chee G.-J."/>
            <person name="Arai W."/>
            <person name="Nunoura T."/>
            <person name="Itoh T."/>
            <person name="Hattori M."/>
            <person name="Takai K."/>
        </authorList>
    </citation>
    <scope>NUCLEOTIDE SEQUENCE</scope>
</reference>
<dbReference type="AlphaFoldDB" id="H5SQF2"/>